<feature type="domain" description="ABC3 transporter permease C-terminal" evidence="8">
    <location>
        <begin position="286"/>
        <end position="411"/>
    </location>
</feature>
<feature type="transmembrane region" description="Helical" evidence="7">
    <location>
        <begin position="379"/>
        <end position="402"/>
    </location>
</feature>
<evidence type="ECO:0000256" key="3">
    <source>
        <dbReference type="ARBA" id="ARBA00022475"/>
    </source>
</evidence>
<dbReference type="InterPro" id="IPR003838">
    <property type="entry name" value="ABC3_permease_C"/>
</dbReference>
<feature type="transmembrane region" description="Helical" evidence="7">
    <location>
        <begin position="24"/>
        <end position="48"/>
    </location>
</feature>
<feature type="transmembrane region" description="Helical" evidence="7">
    <location>
        <begin position="336"/>
        <end position="359"/>
    </location>
</feature>
<evidence type="ECO:0000256" key="6">
    <source>
        <dbReference type="ARBA" id="ARBA00023136"/>
    </source>
</evidence>
<dbReference type="PANTHER" id="PTHR30489:SF0">
    <property type="entry name" value="LIPOPROTEIN-RELEASING SYSTEM TRANSMEMBRANE PROTEIN LOLE"/>
    <property type="match status" value="1"/>
</dbReference>
<dbReference type="InterPro" id="IPR051447">
    <property type="entry name" value="Lipoprotein-release_system"/>
</dbReference>
<dbReference type="Pfam" id="PF12704">
    <property type="entry name" value="MacB_PCD"/>
    <property type="match status" value="1"/>
</dbReference>
<evidence type="ECO:0000256" key="2">
    <source>
        <dbReference type="ARBA" id="ARBA00005236"/>
    </source>
</evidence>
<evidence type="ECO:0000313" key="10">
    <source>
        <dbReference type="EMBL" id="MEZ8209342.1"/>
    </source>
</evidence>
<comment type="subcellular location">
    <subcellularLocation>
        <location evidence="1">Cell membrane</location>
        <topology evidence="1">Multi-pass membrane protein</topology>
    </subcellularLocation>
</comment>
<name>A0ABV4MIE5_9VIBR</name>
<evidence type="ECO:0000256" key="7">
    <source>
        <dbReference type="SAM" id="Phobius"/>
    </source>
</evidence>
<dbReference type="Proteomes" id="UP001569151">
    <property type="component" value="Unassembled WGS sequence"/>
</dbReference>
<feature type="domain" description="MacB-like periplasmic core" evidence="9">
    <location>
        <begin position="23"/>
        <end position="240"/>
    </location>
</feature>
<proteinExistence type="inferred from homology"/>
<keyword evidence="6 7" id="KW-0472">Membrane</keyword>
<gene>
    <name evidence="10" type="ORF">ACED39_11175</name>
</gene>
<organism evidence="10 11">
    <name type="scientific">Vibrio bivalvicida</name>
    <dbReference type="NCBI Taxonomy" id="1276888"/>
    <lineage>
        <taxon>Bacteria</taxon>
        <taxon>Pseudomonadati</taxon>
        <taxon>Pseudomonadota</taxon>
        <taxon>Gammaproteobacteria</taxon>
        <taxon>Vibrionales</taxon>
        <taxon>Vibrionaceae</taxon>
        <taxon>Vibrio</taxon>
        <taxon>Vibrio oreintalis group</taxon>
    </lineage>
</organism>
<evidence type="ECO:0000256" key="4">
    <source>
        <dbReference type="ARBA" id="ARBA00022692"/>
    </source>
</evidence>
<protein>
    <submittedName>
        <fullName evidence="10">ABC transporter permease</fullName>
    </submittedName>
</protein>
<comment type="similarity">
    <text evidence="2">Belongs to the ABC-4 integral membrane protein family. LolC/E subfamily.</text>
</comment>
<accession>A0ABV4MIE5</accession>
<evidence type="ECO:0000256" key="5">
    <source>
        <dbReference type="ARBA" id="ARBA00022989"/>
    </source>
</evidence>
<feature type="transmembrane region" description="Helical" evidence="7">
    <location>
        <begin position="283"/>
        <end position="302"/>
    </location>
</feature>
<evidence type="ECO:0000256" key="1">
    <source>
        <dbReference type="ARBA" id="ARBA00004651"/>
    </source>
</evidence>
<keyword evidence="3" id="KW-1003">Cell membrane</keyword>
<keyword evidence="4 7" id="KW-0812">Transmembrane</keyword>
<dbReference type="InterPro" id="IPR025857">
    <property type="entry name" value="MacB_PCD"/>
</dbReference>
<dbReference type="RefSeq" id="WP_371718998.1">
    <property type="nucleotide sequence ID" value="NZ_JBGOOF010000015.1"/>
</dbReference>
<dbReference type="EMBL" id="JBGOOS010000013">
    <property type="protein sequence ID" value="MEZ8209342.1"/>
    <property type="molecule type" value="Genomic_DNA"/>
</dbReference>
<sequence length="419" mass="46016">MGKLIPQSLRIAYLNLQRNKRRSVLSVLIIAIAIFALTSAGGFGLYTYDSLKESTARDTGHLTISQPGFFEKDEEMPLANGLADGTQLTQRILANNKVRGVQPRIEFTGLVSNGSKSTIFVGTGVNEREFDMKGPFLDVRQGKTLSSIQSSRYDPSEPEVMLGVDLARNLSVEPGDWVTLLATTSDGALNAYDYEVRGIYSTGVPELDKRQLYIHIKSAQELLSSDRVSTLSVFLFDTEQTLPMKQWVEEQLAAMDLKQPVEITPWQDRAFFYTKVKDLYDRIFGIMGAVMALVVFVALFNTMTMSVTERTREIGTLSALGTYPGEIVSGFVRESALLAMIGASIGGVLNFIVSLLLMLVDVQMPPPPGRSEGYPLNIYFSPELLITTAIGALIICVVAAWLSASKGVKKPITEALIYV</sequence>
<evidence type="ECO:0000259" key="9">
    <source>
        <dbReference type="Pfam" id="PF12704"/>
    </source>
</evidence>
<keyword evidence="5 7" id="KW-1133">Transmembrane helix</keyword>
<dbReference type="PANTHER" id="PTHR30489">
    <property type="entry name" value="LIPOPROTEIN-RELEASING SYSTEM TRANSMEMBRANE PROTEIN LOLE"/>
    <property type="match status" value="1"/>
</dbReference>
<evidence type="ECO:0000259" key="8">
    <source>
        <dbReference type="Pfam" id="PF02687"/>
    </source>
</evidence>
<keyword evidence="11" id="KW-1185">Reference proteome</keyword>
<evidence type="ECO:0000313" key="11">
    <source>
        <dbReference type="Proteomes" id="UP001569151"/>
    </source>
</evidence>
<reference evidence="10 11" key="1">
    <citation type="submission" date="2024-06" db="EMBL/GenBank/DDBJ databases">
        <authorList>
            <person name="Steensen K."/>
            <person name="Seneca J."/>
            <person name="Bartlau N."/>
            <person name="Yu A.X."/>
            <person name="Polz M.F."/>
        </authorList>
    </citation>
    <scope>NUCLEOTIDE SEQUENCE [LARGE SCALE GENOMIC DNA]</scope>
    <source>
        <strain evidence="10 11">1F146</strain>
    </source>
</reference>
<comment type="caution">
    <text evidence="10">The sequence shown here is derived from an EMBL/GenBank/DDBJ whole genome shotgun (WGS) entry which is preliminary data.</text>
</comment>
<dbReference type="Pfam" id="PF02687">
    <property type="entry name" value="FtsX"/>
    <property type="match status" value="1"/>
</dbReference>